<dbReference type="Proteomes" id="UP000092461">
    <property type="component" value="Unassembled WGS sequence"/>
</dbReference>
<evidence type="ECO:0000256" key="1">
    <source>
        <dbReference type="SAM" id="MobiDB-lite"/>
    </source>
</evidence>
<dbReference type="AlphaFoldDB" id="A0A1B0CCG7"/>
<proteinExistence type="predicted"/>
<keyword evidence="3" id="KW-1185">Reference proteome</keyword>
<protein>
    <submittedName>
        <fullName evidence="2">Uncharacterized protein</fullName>
    </submittedName>
</protein>
<reference evidence="2" key="1">
    <citation type="submission" date="2020-05" db="UniProtKB">
        <authorList>
            <consortium name="EnsemblMetazoa"/>
        </authorList>
    </citation>
    <scope>IDENTIFICATION</scope>
    <source>
        <strain evidence="2">Jacobina</strain>
    </source>
</reference>
<evidence type="ECO:0000313" key="3">
    <source>
        <dbReference type="Proteomes" id="UP000092461"/>
    </source>
</evidence>
<feature type="compositionally biased region" description="Basic residues" evidence="1">
    <location>
        <begin position="87"/>
        <end position="96"/>
    </location>
</feature>
<evidence type="ECO:0000313" key="2">
    <source>
        <dbReference type="EnsemblMetazoa" id="LLOJ002035-PA"/>
    </source>
</evidence>
<name>A0A1B0CCG7_LUTLO</name>
<dbReference type="EMBL" id="AJWK01006731">
    <property type="status" value="NOT_ANNOTATED_CDS"/>
    <property type="molecule type" value="Genomic_DNA"/>
</dbReference>
<accession>A0A1B0CCG7</accession>
<dbReference type="EnsemblMetazoa" id="LLOJ002035-RA">
    <property type="protein sequence ID" value="LLOJ002035-PA"/>
    <property type="gene ID" value="LLOJ002035"/>
</dbReference>
<dbReference type="VEuPathDB" id="VectorBase:LLOJ002035"/>
<sequence length="122" mass="13964">MVPHSPVRTYAYQPFLGDLQVSRKFHGGSIQQIQQAIPPKPKEVKLQFPGTSVTISGDYTDNLVTQISSAVLTQWENKQATNQPANPKKKKKKTHRTAALWAKYKKMRDELRKKTMENDKQN</sequence>
<organism evidence="2 3">
    <name type="scientific">Lutzomyia longipalpis</name>
    <name type="common">Sand fly</name>
    <dbReference type="NCBI Taxonomy" id="7200"/>
    <lineage>
        <taxon>Eukaryota</taxon>
        <taxon>Metazoa</taxon>
        <taxon>Ecdysozoa</taxon>
        <taxon>Arthropoda</taxon>
        <taxon>Hexapoda</taxon>
        <taxon>Insecta</taxon>
        <taxon>Pterygota</taxon>
        <taxon>Neoptera</taxon>
        <taxon>Endopterygota</taxon>
        <taxon>Diptera</taxon>
        <taxon>Nematocera</taxon>
        <taxon>Psychodoidea</taxon>
        <taxon>Psychodidae</taxon>
        <taxon>Lutzomyia</taxon>
        <taxon>Lutzomyia</taxon>
    </lineage>
</organism>
<feature type="region of interest" description="Disordered" evidence="1">
    <location>
        <begin position="78"/>
        <end position="98"/>
    </location>
</feature>